<dbReference type="Proteomes" id="UP000479190">
    <property type="component" value="Unassembled WGS sequence"/>
</dbReference>
<protein>
    <submittedName>
        <fullName evidence="1">Uncharacterized protein</fullName>
    </submittedName>
</protein>
<evidence type="ECO:0000313" key="2">
    <source>
        <dbReference type="Proteomes" id="UP000479190"/>
    </source>
</evidence>
<gene>
    <name evidence="1" type="ORF">TBRA_LOCUS7359</name>
</gene>
<organism evidence="1 2">
    <name type="scientific">Trichogramma brassicae</name>
    <dbReference type="NCBI Taxonomy" id="86971"/>
    <lineage>
        <taxon>Eukaryota</taxon>
        <taxon>Metazoa</taxon>
        <taxon>Ecdysozoa</taxon>
        <taxon>Arthropoda</taxon>
        <taxon>Hexapoda</taxon>
        <taxon>Insecta</taxon>
        <taxon>Pterygota</taxon>
        <taxon>Neoptera</taxon>
        <taxon>Endopterygota</taxon>
        <taxon>Hymenoptera</taxon>
        <taxon>Apocrita</taxon>
        <taxon>Proctotrupomorpha</taxon>
        <taxon>Chalcidoidea</taxon>
        <taxon>Trichogrammatidae</taxon>
        <taxon>Trichogramma</taxon>
    </lineage>
</organism>
<dbReference type="AlphaFoldDB" id="A0A6H5IKZ9"/>
<sequence length="50" mass="5723">MYDTLRARQQAQKSAAAYIGLSLRASAMMKNFYTSQERVMHIPAKCKINE</sequence>
<keyword evidence="2" id="KW-1185">Reference proteome</keyword>
<dbReference type="EMBL" id="CADCXV010000788">
    <property type="protein sequence ID" value="CAB0035463.1"/>
    <property type="molecule type" value="Genomic_DNA"/>
</dbReference>
<name>A0A6H5IKZ9_9HYME</name>
<reference evidence="1 2" key="1">
    <citation type="submission" date="2020-02" db="EMBL/GenBank/DDBJ databases">
        <authorList>
            <person name="Ferguson B K."/>
        </authorList>
    </citation>
    <scope>NUCLEOTIDE SEQUENCE [LARGE SCALE GENOMIC DNA]</scope>
</reference>
<evidence type="ECO:0000313" key="1">
    <source>
        <dbReference type="EMBL" id="CAB0035463.1"/>
    </source>
</evidence>
<accession>A0A6H5IKZ9</accession>
<proteinExistence type="predicted"/>